<accession>A0ABX2CV87</accession>
<proteinExistence type="predicted"/>
<evidence type="ECO:0000256" key="1">
    <source>
        <dbReference type="SAM" id="Phobius"/>
    </source>
</evidence>
<gene>
    <name evidence="2" type="ORF">E5S67_02051</name>
</gene>
<keyword evidence="3" id="KW-1185">Reference proteome</keyword>
<feature type="transmembrane region" description="Helical" evidence="1">
    <location>
        <begin position="12"/>
        <end position="38"/>
    </location>
</feature>
<keyword evidence="1" id="KW-0472">Membrane</keyword>
<dbReference type="RefSeq" id="WP_172186938.1">
    <property type="nucleotide sequence ID" value="NZ_CAWPPK010000212.1"/>
</dbReference>
<protein>
    <recommendedName>
        <fullName evidence="4">SGNH/GDSL hydrolase family protein</fullName>
    </recommendedName>
</protein>
<organism evidence="2 3">
    <name type="scientific">Microcoleus asticus IPMA8</name>
    <dbReference type="NCBI Taxonomy" id="2563858"/>
    <lineage>
        <taxon>Bacteria</taxon>
        <taxon>Bacillati</taxon>
        <taxon>Cyanobacteriota</taxon>
        <taxon>Cyanophyceae</taxon>
        <taxon>Oscillatoriophycideae</taxon>
        <taxon>Oscillatoriales</taxon>
        <taxon>Microcoleaceae</taxon>
        <taxon>Microcoleus</taxon>
        <taxon>Microcoleus asticus</taxon>
    </lineage>
</organism>
<sequence>MKNFNFINKNQEILKIALINLALLLFFVELGSLGWYFVKHKQFFYTRQKTQDKSALGINLEGVRLNESIVERFHPFFGFIQKPSADFRPGFKVNNYGFISPYDYPLKKTNKNQFIIGVFGGSVASNYGIFEVQNKILPRYIKQIPAFKDREFVILSFATGGYKQPQQLLILNYFLALGQELDLAVNIDGFNEIALSNLNNKNQVDLAMPSIQHILPLTNLANNSLSTKAMKATIAIKENKARINQSLESLQHCSLAACDALTSVYVQNLVNNYKRDVIKFEKARTKQQKDDSGSVIYINTNKSVLQDSVAFQEMALNWAKSSIFMHKVLSASNVPYFHVLQPNQYYQTKRVFSEAEKQIAFNKDTPYAKAVQIGYPALFKKFPNLEKNNINIVNAVNVFDKTKEAVYVDSCCHYNQAGEVVFSNYVGRSILEALRKDEIQKKK</sequence>
<comment type="caution">
    <text evidence="2">The sequence shown here is derived from an EMBL/GenBank/DDBJ whole genome shotgun (WGS) entry which is preliminary data.</text>
</comment>
<evidence type="ECO:0000313" key="3">
    <source>
        <dbReference type="Proteomes" id="UP000702425"/>
    </source>
</evidence>
<evidence type="ECO:0000313" key="2">
    <source>
        <dbReference type="EMBL" id="NQE34327.1"/>
    </source>
</evidence>
<evidence type="ECO:0008006" key="4">
    <source>
        <dbReference type="Google" id="ProtNLM"/>
    </source>
</evidence>
<name>A0ABX2CV87_9CYAN</name>
<dbReference type="Proteomes" id="UP000702425">
    <property type="component" value="Unassembled WGS sequence"/>
</dbReference>
<reference evidence="2 3" key="1">
    <citation type="journal article" date="2020" name="Sci. Rep.">
        <title>A novel cyanobacterial geosmin producer, revising GeoA distribution and dispersion patterns in Bacteria.</title>
        <authorList>
            <person name="Churro C."/>
            <person name="Semedo-Aguiar A.P."/>
            <person name="Silva A.D."/>
            <person name="Pereira-Leal J.B."/>
            <person name="Leite R.B."/>
        </authorList>
    </citation>
    <scope>NUCLEOTIDE SEQUENCE [LARGE SCALE GENOMIC DNA]</scope>
    <source>
        <strain evidence="2 3">IPMA8</strain>
    </source>
</reference>
<dbReference type="EMBL" id="SRRZ01000029">
    <property type="protein sequence ID" value="NQE34327.1"/>
    <property type="molecule type" value="Genomic_DNA"/>
</dbReference>
<keyword evidence="1" id="KW-1133">Transmembrane helix</keyword>
<keyword evidence="1" id="KW-0812">Transmembrane</keyword>